<reference evidence="3 4" key="1">
    <citation type="submission" date="2015-10" db="EMBL/GenBank/DDBJ databases">
        <title>The cercosporin biosynthetic gene cluster was horizontally transferred to several fungal lineages and shown to be expanded in Cercospora beticola based on microsynteny with recipient genomes.</title>
        <authorList>
            <person name="De Jonge R."/>
            <person name="Ebert M.K."/>
            <person name="Suttle J.C."/>
            <person name="Jurick Ii W.M."/>
            <person name="Secor G.A."/>
            <person name="Thomma B.P."/>
            <person name="Van De Peer Y."/>
            <person name="Bolton M.D."/>
        </authorList>
    </citation>
    <scope>NUCLEOTIDE SEQUENCE [LARGE SCALE GENOMIC DNA]</scope>
    <source>
        <strain evidence="3 4">09-40</strain>
    </source>
</reference>
<dbReference type="AlphaFoldDB" id="A0A2G5HUV5"/>
<dbReference type="OrthoDB" id="3650280at2759"/>
<feature type="region of interest" description="Disordered" evidence="1">
    <location>
        <begin position="33"/>
        <end position="60"/>
    </location>
</feature>
<dbReference type="SUPFAM" id="SSF81383">
    <property type="entry name" value="F-box domain"/>
    <property type="match status" value="1"/>
</dbReference>
<sequence>MAQDRVIGQVRATTSNLSSVTDAGQVEVVKNTTSKIEGPSTDQIDEHKPCNADGKTMSNTASSSASQIAAPQLDDQVVEMPVVIEGLSGAEQVQLELKTALFELRANVLQSDACHNLFNTVELLENILSKLPIKDLLFAQSVCKTWKNCIAHSKILQRGLFLAPPKLKPIEMIYDTGDEGNLQTALYAKADASDTAEVKFLRTCFTFCANPLLVCAFGSDTLATYLLDSSKSPRVEERFTRPEASWKRMTTLYPSLEFPDIFLPLKQQLKSFALSREEAIERTGGHLMMVLWEESLRRLAHAGTAFVCEAAQKYETAEQLASAVDKLKQGEKL</sequence>
<dbReference type="Gene3D" id="1.20.1280.50">
    <property type="match status" value="1"/>
</dbReference>
<name>A0A2G5HUV5_CERBT</name>
<evidence type="ECO:0000259" key="2">
    <source>
        <dbReference type="SMART" id="SM00256"/>
    </source>
</evidence>
<proteinExistence type="predicted"/>
<dbReference type="Pfam" id="PF00646">
    <property type="entry name" value="F-box"/>
    <property type="match status" value="1"/>
</dbReference>
<organism evidence="3 4">
    <name type="scientific">Cercospora beticola</name>
    <name type="common">Sugarbeet leaf spot fungus</name>
    <dbReference type="NCBI Taxonomy" id="122368"/>
    <lineage>
        <taxon>Eukaryota</taxon>
        <taxon>Fungi</taxon>
        <taxon>Dikarya</taxon>
        <taxon>Ascomycota</taxon>
        <taxon>Pezizomycotina</taxon>
        <taxon>Dothideomycetes</taxon>
        <taxon>Dothideomycetidae</taxon>
        <taxon>Mycosphaerellales</taxon>
        <taxon>Mycosphaerellaceae</taxon>
        <taxon>Cercospora</taxon>
    </lineage>
</organism>
<evidence type="ECO:0000313" key="4">
    <source>
        <dbReference type="Proteomes" id="UP000230605"/>
    </source>
</evidence>
<comment type="caution">
    <text evidence="3">The sequence shown here is derived from an EMBL/GenBank/DDBJ whole genome shotgun (WGS) entry which is preliminary data.</text>
</comment>
<evidence type="ECO:0000313" key="3">
    <source>
        <dbReference type="EMBL" id="PIA96022.1"/>
    </source>
</evidence>
<dbReference type="InterPro" id="IPR036047">
    <property type="entry name" value="F-box-like_dom_sf"/>
</dbReference>
<gene>
    <name evidence="3" type="ORF">CB0940_10291</name>
</gene>
<protein>
    <recommendedName>
        <fullName evidence="2">F-box domain-containing protein</fullName>
    </recommendedName>
</protein>
<dbReference type="SMART" id="SM00256">
    <property type="entry name" value="FBOX"/>
    <property type="match status" value="1"/>
</dbReference>
<dbReference type="EMBL" id="LKMD01000103">
    <property type="protein sequence ID" value="PIA96022.1"/>
    <property type="molecule type" value="Genomic_DNA"/>
</dbReference>
<evidence type="ECO:0000256" key="1">
    <source>
        <dbReference type="SAM" id="MobiDB-lite"/>
    </source>
</evidence>
<dbReference type="Proteomes" id="UP000230605">
    <property type="component" value="Chromosome 8"/>
</dbReference>
<dbReference type="InterPro" id="IPR001810">
    <property type="entry name" value="F-box_dom"/>
</dbReference>
<accession>A0A2G5HUV5</accession>
<feature type="domain" description="F-box" evidence="2">
    <location>
        <begin position="119"/>
        <end position="159"/>
    </location>
</feature>